<dbReference type="InterPro" id="IPR020583">
    <property type="entry name" value="Inositol_monoP_metal-BS"/>
</dbReference>
<evidence type="ECO:0000256" key="2">
    <source>
        <dbReference type="ARBA" id="ARBA00022723"/>
    </source>
</evidence>
<comment type="similarity">
    <text evidence="1">Belongs to the inositol monophosphatase superfamily.</text>
</comment>
<name>A0ABY5XXH5_RHISU</name>
<dbReference type="PANTHER" id="PTHR20854">
    <property type="entry name" value="INOSITOL MONOPHOSPHATASE"/>
    <property type="match status" value="1"/>
</dbReference>
<keyword evidence="5" id="KW-0614">Plasmid</keyword>
<keyword evidence="2" id="KW-0479">Metal-binding</keyword>
<evidence type="ECO:0000256" key="1">
    <source>
        <dbReference type="ARBA" id="ARBA00009759"/>
    </source>
</evidence>
<geneLocation type="plasmid" evidence="5 6">
    <name>pWSM1592_2</name>
</geneLocation>
<dbReference type="EMBL" id="CP104145">
    <property type="protein sequence ID" value="UWU19323.1"/>
    <property type="molecule type" value="Genomic_DNA"/>
</dbReference>
<keyword evidence="4" id="KW-0460">Magnesium</keyword>
<sequence length="277" mass="30161">MTLTRRDLATVADVLRNVSAGIVLPRFGQTNVVRQKSSRLDLVSEVDELAEEAIRSSFATAFPGALIIGEEDCGTAPELMFSRYQSGRMIVIDPIDGTKNFTSGLSVFGMMVAIADEREISGGVIFDPISNEVSMALRGEGAWTEYPDGTQETHHTAPGRDVSDMVGLASWMFFKEPHRSRVLAGLAATAGAADYRCAAHHHRLLLKGHYDFALFSKLTPWDQAAGWLMHREAGGYSARLDGLPFRPTDTEGGILFAPDEASWHALHSALVAQPSDR</sequence>
<dbReference type="Pfam" id="PF00459">
    <property type="entry name" value="Inositol_P"/>
    <property type="match status" value="1"/>
</dbReference>
<organism evidence="5 6">
    <name type="scientific">Rhizobium sullae</name>
    <name type="common">Rhizobium hedysari</name>
    <dbReference type="NCBI Taxonomy" id="50338"/>
    <lineage>
        <taxon>Bacteria</taxon>
        <taxon>Pseudomonadati</taxon>
        <taxon>Pseudomonadota</taxon>
        <taxon>Alphaproteobacteria</taxon>
        <taxon>Hyphomicrobiales</taxon>
        <taxon>Rhizobiaceae</taxon>
        <taxon>Rhizobium/Agrobacterium group</taxon>
        <taxon>Rhizobium</taxon>
    </lineage>
</organism>
<reference evidence="5" key="1">
    <citation type="submission" date="2022-09" db="EMBL/GenBank/DDBJ databases">
        <title>Australian commercial rhizobial inoculants.</title>
        <authorList>
            <person name="Kohlmeier M.G."/>
            <person name="O'Hara G.W."/>
            <person name="Colombi E."/>
            <person name="Ramsay J.P."/>
            <person name="Terpolilli J."/>
        </authorList>
    </citation>
    <scope>NUCLEOTIDE SEQUENCE</scope>
    <source>
        <strain evidence="5">WSM1592</strain>
        <plasmid evidence="5">pWSM1592_2</plasmid>
    </source>
</reference>
<dbReference type="PRINTS" id="PR00377">
    <property type="entry name" value="IMPHPHTASES"/>
</dbReference>
<dbReference type="Gene3D" id="3.30.540.10">
    <property type="entry name" value="Fructose-1,6-Bisphosphatase, subunit A, domain 1"/>
    <property type="match status" value="1"/>
</dbReference>
<evidence type="ECO:0000313" key="6">
    <source>
        <dbReference type="Proteomes" id="UP001060123"/>
    </source>
</evidence>
<accession>A0ABY5XXH5</accession>
<proteinExistence type="inferred from homology"/>
<dbReference type="SUPFAM" id="SSF56655">
    <property type="entry name" value="Carbohydrate phosphatase"/>
    <property type="match status" value="1"/>
</dbReference>
<keyword evidence="6" id="KW-1185">Reference proteome</keyword>
<dbReference type="Proteomes" id="UP001060123">
    <property type="component" value="Plasmid pWSM1592_2"/>
</dbReference>
<keyword evidence="3" id="KW-0378">Hydrolase</keyword>
<evidence type="ECO:0000256" key="3">
    <source>
        <dbReference type="ARBA" id="ARBA00022801"/>
    </source>
</evidence>
<evidence type="ECO:0000313" key="5">
    <source>
        <dbReference type="EMBL" id="UWU19323.1"/>
    </source>
</evidence>
<dbReference type="InterPro" id="IPR000760">
    <property type="entry name" value="Inositol_monophosphatase-like"/>
</dbReference>
<dbReference type="PROSITE" id="PS00629">
    <property type="entry name" value="IMP_1"/>
    <property type="match status" value="1"/>
</dbReference>
<dbReference type="PANTHER" id="PTHR20854:SF4">
    <property type="entry name" value="INOSITOL-1-MONOPHOSPHATASE-RELATED"/>
    <property type="match status" value="1"/>
</dbReference>
<protein>
    <submittedName>
        <fullName evidence="5">Inositol monophosphatase</fullName>
    </submittedName>
</protein>
<dbReference type="Gene3D" id="3.40.190.80">
    <property type="match status" value="1"/>
</dbReference>
<evidence type="ECO:0000256" key="4">
    <source>
        <dbReference type="ARBA" id="ARBA00022842"/>
    </source>
</evidence>
<gene>
    <name evidence="5" type="ORF">N2599_34355</name>
</gene>
<dbReference type="RefSeq" id="WP_027513120.1">
    <property type="nucleotide sequence ID" value="NZ_CP104145.1"/>
</dbReference>